<dbReference type="Proteomes" id="UP000654075">
    <property type="component" value="Unassembled WGS sequence"/>
</dbReference>
<feature type="region of interest" description="Disordered" evidence="1">
    <location>
        <begin position="153"/>
        <end position="212"/>
    </location>
</feature>
<evidence type="ECO:0000313" key="2">
    <source>
        <dbReference type="EMBL" id="CAE8587498.1"/>
    </source>
</evidence>
<dbReference type="SUPFAM" id="SSF47391">
    <property type="entry name" value="Dimerization-anchoring domain of cAMP-dependent PK regulatory subunit"/>
    <property type="match status" value="1"/>
</dbReference>
<reference evidence="2" key="1">
    <citation type="submission" date="2021-02" db="EMBL/GenBank/DDBJ databases">
        <authorList>
            <person name="Dougan E. K."/>
            <person name="Rhodes N."/>
            <person name="Thang M."/>
            <person name="Chan C."/>
        </authorList>
    </citation>
    <scope>NUCLEOTIDE SEQUENCE</scope>
</reference>
<evidence type="ECO:0000313" key="3">
    <source>
        <dbReference type="Proteomes" id="UP000654075"/>
    </source>
</evidence>
<feature type="non-terminal residue" evidence="2">
    <location>
        <position position="1"/>
    </location>
</feature>
<dbReference type="AlphaFoldDB" id="A0A813DMY8"/>
<accession>A0A813DMY8</accession>
<feature type="compositionally biased region" description="Basic and acidic residues" evidence="1">
    <location>
        <begin position="201"/>
        <end position="212"/>
    </location>
</feature>
<dbReference type="EMBL" id="CAJNNV010002631">
    <property type="protein sequence ID" value="CAE8587498.1"/>
    <property type="molecule type" value="Genomic_DNA"/>
</dbReference>
<gene>
    <name evidence="2" type="ORF">PGLA1383_LOCUS6334</name>
</gene>
<protein>
    <submittedName>
        <fullName evidence="2">Uncharacterized protein</fullName>
    </submittedName>
</protein>
<evidence type="ECO:0000256" key="1">
    <source>
        <dbReference type="SAM" id="MobiDB-lite"/>
    </source>
</evidence>
<dbReference type="Gene3D" id="1.20.890.10">
    <property type="entry name" value="cAMP-dependent protein kinase regulatory subunit, dimerization-anchoring domain"/>
    <property type="match status" value="1"/>
</dbReference>
<organism evidence="2 3">
    <name type="scientific">Polarella glacialis</name>
    <name type="common">Dinoflagellate</name>
    <dbReference type="NCBI Taxonomy" id="89957"/>
    <lineage>
        <taxon>Eukaryota</taxon>
        <taxon>Sar</taxon>
        <taxon>Alveolata</taxon>
        <taxon>Dinophyceae</taxon>
        <taxon>Suessiales</taxon>
        <taxon>Suessiaceae</taxon>
        <taxon>Polarella</taxon>
    </lineage>
</organism>
<dbReference type="OMA" id="THNIEER"/>
<keyword evidence="3" id="KW-1185">Reference proteome</keyword>
<name>A0A813DMY8_POLGL</name>
<dbReference type="OrthoDB" id="437055at2759"/>
<proteinExistence type="predicted"/>
<sequence>MELRVESADGHSLPNGAYVGVRVGDVLKQGRYEPQRCYHFPQVDRRRNAKIDIYQHVGSCVLAVDPDAKAVHEVTVTSTDPSFQPTKIKVSVQSKSDEQGRQQREERTKALKNQAKDYLSTHNIEERLSEAVKALLKAQPSDPTEFLCRTLREGAPPVEEKSKAPAKTPEVSVAQAPQAKDKSAPVDSGKAEVQPEPDAQAVREKAQEALSK</sequence>
<comment type="caution">
    <text evidence="2">The sequence shown here is derived from an EMBL/GenBank/DDBJ whole genome shotgun (WGS) entry which is preliminary data.</text>
</comment>